<name>A0A2P5VU40_GOSBA</name>
<organism evidence="1 2">
    <name type="scientific">Gossypium barbadense</name>
    <name type="common">Sea Island cotton</name>
    <name type="synonym">Hibiscus barbadensis</name>
    <dbReference type="NCBI Taxonomy" id="3634"/>
    <lineage>
        <taxon>Eukaryota</taxon>
        <taxon>Viridiplantae</taxon>
        <taxon>Streptophyta</taxon>
        <taxon>Embryophyta</taxon>
        <taxon>Tracheophyta</taxon>
        <taxon>Spermatophyta</taxon>
        <taxon>Magnoliopsida</taxon>
        <taxon>eudicotyledons</taxon>
        <taxon>Gunneridae</taxon>
        <taxon>Pentapetalae</taxon>
        <taxon>rosids</taxon>
        <taxon>malvids</taxon>
        <taxon>Malvales</taxon>
        <taxon>Malvaceae</taxon>
        <taxon>Malvoideae</taxon>
        <taxon>Gossypium</taxon>
    </lineage>
</organism>
<evidence type="ECO:0000313" key="2">
    <source>
        <dbReference type="Proteomes" id="UP000239757"/>
    </source>
</evidence>
<sequence>MAKKVAITSGIVSLSHLTNLKLDLIKGILGILHPHKDIAHSKFNLSHSGLHDLHELGFELDEVWLTRGA</sequence>
<dbReference type="AlphaFoldDB" id="A0A2P5VU40"/>
<dbReference type="EMBL" id="KZ670891">
    <property type="protein sequence ID" value="PPR82361.1"/>
    <property type="molecule type" value="Genomic_DNA"/>
</dbReference>
<protein>
    <submittedName>
        <fullName evidence="1">Uncharacterized protein</fullName>
    </submittedName>
</protein>
<dbReference type="Proteomes" id="UP000239757">
    <property type="component" value="Unassembled WGS sequence"/>
</dbReference>
<evidence type="ECO:0000313" key="1">
    <source>
        <dbReference type="EMBL" id="PPR82361.1"/>
    </source>
</evidence>
<reference evidence="1 2" key="1">
    <citation type="submission" date="2015-01" db="EMBL/GenBank/DDBJ databases">
        <title>Genome of allotetraploid Gossypium barbadense reveals genomic plasticity and fiber elongation in cotton evolution.</title>
        <authorList>
            <person name="Chen X."/>
            <person name="Liu X."/>
            <person name="Zhao B."/>
            <person name="Zheng H."/>
            <person name="Hu Y."/>
            <person name="Lu G."/>
            <person name="Yang C."/>
            <person name="Chen J."/>
            <person name="Shan C."/>
            <person name="Zhang L."/>
            <person name="Zhou Y."/>
            <person name="Wang L."/>
            <person name="Guo W."/>
            <person name="Bai Y."/>
            <person name="Ruan J."/>
            <person name="Shangguan X."/>
            <person name="Mao Y."/>
            <person name="Jiang J."/>
            <person name="Zhu Y."/>
            <person name="Lei J."/>
            <person name="Kang H."/>
            <person name="Chen S."/>
            <person name="He X."/>
            <person name="Wang R."/>
            <person name="Wang Y."/>
            <person name="Chen J."/>
            <person name="Wang L."/>
            <person name="Yu S."/>
            <person name="Wang B."/>
            <person name="Wei J."/>
            <person name="Song S."/>
            <person name="Lu X."/>
            <person name="Gao Z."/>
            <person name="Gu W."/>
            <person name="Deng X."/>
            <person name="Ma D."/>
            <person name="Wang S."/>
            <person name="Liang W."/>
            <person name="Fang L."/>
            <person name="Cai C."/>
            <person name="Zhu X."/>
            <person name="Zhou B."/>
            <person name="Zhang Y."/>
            <person name="Chen Z."/>
            <person name="Xu S."/>
            <person name="Zhu R."/>
            <person name="Wang S."/>
            <person name="Zhang T."/>
            <person name="Zhao G."/>
        </authorList>
    </citation>
    <scope>NUCLEOTIDE SEQUENCE [LARGE SCALE GENOMIC DNA]</scope>
    <source>
        <strain evidence="2">cv. Xinhai21</strain>
        <tissue evidence="1">Leaf</tissue>
    </source>
</reference>
<accession>A0A2P5VU40</accession>
<proteinExistence type="predicted"/>
<gene>
    <name evidence="1" type="ORF">GOBAR_AA38351</name>
</gene>